<evidence type="ECO:0000259" key="2">
    <source>
        <dbReference type="Pfam" id="PF07589"/>
    </source>
</evidence>
<sequence precursor="true">MSLLLLVCSGAGTASADIVSTMTPSTASYNVGDSGYIDLMIYSTSADALDSYFAGVNIAGGTGLTFRDPQSESFLSDGNYVFAGRSSNVINMFPATIPGLGGSEISVGDFSEDPGSPFTPLPVNLPNAGSPNLLARLEFDTNAAGVFDFTLDPGSSFSDELFNDFAFTSSGTSVTVNSTAAVPEPTSMTLLGAALLGAGWHQRRRRRKATSESVAA</sequence>
<evidence type="ECO:0000313" key="3">
    <source>
        <dbReference type="EMBL" id="QDV67930.1"/>
    </source>
</evidence>
<organism evidence="3 4">
    <name type="scientific">Rosistilla carotiformis</name>
    <dbReference type="NCBI Taxonomy" id="2528017"/>
    <lineage>
        <taxon>Bacteria</taxon>
        <taxon>Pseudomonadati</taxon>
        <taxon>Planctomycetota</taxon>
        <taxon>Planctomycetia</taxon>
        <taxon>Pirellulales</taxon>
        <taxon>Pirellulaceae</taxon>
        <taxon>Rosistilla</taxon>
    </lineage>
</organism>
<keyword evidence="4" id="KW-1185">Reference proteome</keyword>
<dbReference type="RefSeq" id="WP_145092937.1">
    <property type="nucleotide sequence ID" value="NZ_CP036348.1"/>
</dbReference>
<dbReference type="InterPro" id="IPR026442">
    <property type="entry name" value="IPTL_CTERM"/>
</dbReference>
<proteinExistence type="predicted"/>
<dbReference type="InterPro" id="IPR013424">
    <property type="entry name" value="Ice-binding_C"/>
</dbReference>
<dbReference type="EMBL" id="CP036348">
    <property type="protein sequence ID" value="QDV67930.1"/>
    <property type="molecule type" value="Genomic_DNA"/>
</dbReference>
<protein>
    <submittedName>
        <fullName evidence="3">PEP-CTERM motif protein</fullName>
    </submittedName>
</protein>
<dbReference type="NCBIfam" id="TIGR02595">
    <property type="entry name" value="PEP_CTERM"/>
    <property type="match status" value="1"/>
</dbReference>
<gene>
    <name evidence="3" type="ORF">Poly24_16360</name>
</gene>
<feature type="chain" id="PRO_5021781343" evidence="1">
    <location>
        <begin position="17"/>
        <end position="216"/>
    </location>
</feature>
<feature type="signal peptide" evidence="1">
    <location>
        <begin position="1"/>
        <end position="16"/>
    </location>
</feature>
<dbReference type="Pfam" id="PF07589">
    <property type="entry name" value="PEP-CTERM"/>
    <property type="match status" value="1"/>
</dbReference>
<name>A0A518JQW3_9BACT</name>
<dbReference type="Proteomes" id="UP000315082">
    <property type="component" value="Chromosome"/>
</dbReference>
<accession>A0A518JQW3</accession>
<feature type="domain" description="Ice-binding protein C-terminal" evidence="2">
    <location>
        <begin position="181"/>
        <end position="204"/>
    </location>
</feature>
<dbReference type="NCBIfam" id="TIGR04174">
    <property type="entry name" value="IPTL_CTERM"/>
    <property type="match status" value="1"/>
</dbReference>
<dbReference type="AlphaFoldDB" id="A0A518JQW3"/>
<dbReference type="OrthoDB" id="275959at2"/>
<evidence type="ECO:0000313" key="4">
    <source>
        <dbReference type="Proteomes" id="UP000315082"/>
    </source>
</evidence>
<keyword evidence="1" id="KW-0732">Signal</keyword>
<evidence type="ECO:0000256" key="1">
    <source>
        <dbReference type="SAM" id="SignalP"/>
    </source>
</evidence>
<reference evidence="3 4" key="1">
    <citation type="submission" date="2019-02" db="EMBL/GenBank/DDBJ databases">
        <title>Deep-cultivation of Planctomycetes and their phenomic and genomic characterization uncovers novel biology.</title>
        <authorList>
            <person name="Wiegand S."/>
            <person name="Jogler M."/>
            <person name="Boedeker C."/>
            <person name="Pinto D."/>
            <person name="Vollmers J."/>
            <person name="Rivas-Marin E."/>
            <person name="Kohn T."/>
            <person name="Peeters S.H."/>
            <person name="Heuer A."/>
            <person name="Rast P."/>
            <person name="Oberbeckmann S."/>
            <person name="Bunk B."/>
            <person name="Jeske O."/>
            <person name="Meyerdierks A."/>
            <person name="Storesund J.E."/>
            <person name="Kallscheuer N."/>
            <person name="Luecker S."/>
            <person name="Lage O.M."/>
            <person name="Pohl T."/>
            <person name="Merkel B.J."/>
            <person name="Hornburger P."/>
            <person name="Mueller R.-W."/>
            <person name="Bruemmer F."/>
            <person name="Labrenz M."/>
            <person name="Spormann A.M."/>
            <person name="Op den Camp H."/>
            <person name="Overmann J."/>
            <person name="Amann R."/>
            <person name="Jetten M.S.M."/>
            <person name="Mascher T."/>
            <person name="Medema M.H."/>
            <person name="Devos D.P."/>
            <person name="Kaster A.-K."/>
            <person name="Ovreas L."/>
            <person name="Rohde M."/>
            <person name="Galperin M.Y."/>
            <person name="Jogler C."/>
        </authorList>
    </citation>
    <scope>NUCLEOTIDE SEQUENCE [LARGE SCALE GENOMIC DNA]</scope>
    <source>
        <strain evidence="3 4">Poly24</strain>
    </source>
</reference>
<dbReference type="KEGG" id="rcf:Poly24_16360"/>